<dbReference type="InterPro" id="IPR035628">
    <property type="entry name" value="TcpC_C"/>
</dbReference>
<evidence type="ECO:0000256" key="1">
    <source>
        <dbReference type="SAM" id="MobiDB-lite"/>
    </source>
</evidence>
<dbReference type="Pfam" id="PF12642">
    <property type="entry name" value="TpcC"/>
    <property type="match status" value="1"/>
</dbReference>
<protein>
    <recommendedName>
        <fullName evidence="5">Conjugative transposon protein TcpC</fullName>
    </recommendedName>
</protein>
<sequence>MAKTARRDTGVRDRADDVDDELDAPRPRKLRAGAGGRWWVGVGRVLLWAFVIVVIFNGIWFPIRNGFSLPTSAAEPEATETVQFPETAAAAFALRFADAYLDTADPETRQAALATFVPEGQAGRLNLPADSLTGENLTVIAVDVHDEHNAVVVIRADVNGEAMSLEVPVYSDGSSLVLSGGPALLAAPARAELPAAPSFDQDPRVAEQLESVLTGFFEAYAEEAGHLDRYVELGATVTPLPANSVEFVELSDITVPSQSSTGDDDVRQVASTVVWALPSGDTGEGTGEVGQMVQNYLVTVVNSGNEWYVRDIQGAPHSFGG</sequence>
<evidence type="ECO:0000256" key="2">
    <source>
        <dbReference type="SAM" id="Phobius"/>
    </source>
</evidence>
<keyword evidence="2" id="KW-0472">Membrane</keyword>
<keyword evidence="2" id="KW-1133">Transmembrane helix</keyword>
<feature type="compositionally biased region" description="Basic and acidic residues" evidence="1">
    <location>
        <begin position="1"/>
        <end position="15"/>
    </location>
</feature>
<organism evidence="3 4">
    <name type="scientific">Nocardiopsis metallicus</name>
    <dbReference type="NCBI Taxonomy" id="179819"/>
    <lineage>
        <taxon>Bacteria</taxon>
        <taxon>Bacillati</taxon>
        <taxon>Actinomycetota</taxon>
        <taxon>Actinomycetes</taxon>
        <taxon>Streptosporangiales</taxon>
        <taxon>Nocardiopsidaceae</taxon>
        <taxon>Nocardiopsis</taxon>
    </lineage>
</organism>
<keyword evidence="2" id="KW-0812">Transmembrane</keyword>
<keyword evidence="4" id="KW-1185">Reference proteome</keyword>
<reference evidence="3 4" key="1">
    <citation type="submission" date="2020-08" db="EMBL/GenBank/DDBJ databases">
        <title>Sequencing the genomes of 1000 actinobacteria strains.</title>
        <authorList>
            <person name="Klenk H.-P."/>
        </authorList>
    </citation>
    <scope>NUCLEOTIDE SEQUENCE [LARGE SCALE GENOMIC DNA]</scope>
    <source>
        <strain evidence="3 4">DSM 44598</strain>
    </source>
</reference>
<accession>A0A840WGL7</accession>
<dbReference type="RefSeq" id="WP_184369724.1">
    <property type="nucleotide sequence ID" value="NZ_BAAAKM010000040.1"/>
</dbReference>
<dbReference type="AlphaFoldDB" id="A0A840WGL7"/>
<gene>
    <name evidence="3" type="ORF">HNR07_006351</name>
</gene>
<comment type="caution">
    <text evidence="3">The sequence shown here is derived from an EMBL/GenBank/DDBJ whole genome shotgun (WGS) entry which is preliminary data.</text>
</comment>
<evidence type="ECO:0000313" key="3">
    <source>
        <dbReference type="EMBL" id="MBB5495214.1"/>
    </source>
</evidence>
<feature type="region of interest" description="Disordered" evidence="1">
    <location>
        <begin position="1"/>
        <end position="26"/>
    </location>
</feature>
<feature type="transmembrane region" description="Helical" evidence="2">
    <location>
        <begin position="38"/>
        <end position="61"/>
    </location>
</feature>
<dbReference type="CDD" id="cd16428">
    <property type="entry name" value="TcpC_C"/>
    <property type="match status" value="1"/>
</dbReference>
<dbReference type="Gene3D" id="3.10.450.540">
    <property type="match status" value="1"/>
</dbReference>
<name>A0A840WGL7_9ACTN</name>
<proteinExistence type="predicted"/>
<evidence type="ECO:0008006" key="5">
    <source>
        <dbReference type="Google" id="ProtNLM"/>
    </source>
</evidence>
<dbReference type="Proteomes" id="UP000579647">
    <property type="component" value="Unassembled WGS sequence"/>
</dbReference>
<dbReference type="InterPro" id="IPR024735">
    <property type="entry name" value="TcpC"/>
</dbReference>
<dbReference type="EMBL" id="JACHDO010000001">
    <property type="protein sequence ID" value="MBB5495214.1"/>
    <property type="molecule type" value="Genomic_DNA"/>
</dbReference>
<evidence type="ECO:0000313" key="4">
    <source>
        <dbReference type="Proteomes" id="UP000579647"/>
    </source>
</evidence>